<accession>A0AAN6PE58</accession>
<dbReference type="InterPro" id="IPR000719">
    <property type="entry name" value="Prot_kinase_dom"/>
</dbReference>
<feature type="domain" description="AGC-kinase C-terminal" evidence="7">
    <location>
        <begin position="413"/>
        <end position="468"/>
    </location>
</feature>
<dbReference type="SUPFAM" id="SSF56112">
    <property type="entry name" value="Protein kinase-like (PK-like)"/>
    <property type="match status" value="1"/>
</dbReference>
<evidence type="ECO:0000256" key="5">
    <source>
        <dbReference type="ARBA" id="ARBA00022840"/>
    </source>
</evidence>
<feature type="domain" description="Protein kinase" evidence="6">
    <location>
        <begin position="146"/>
        <end position="412"/>
    </location>
</feature>
<keyword evidence="9" id="KW-1185">Reference proteome</keyword>
<keyword evidence="3" id="KW-0547">Nucleotide-binding</keyword>
<dbReference type="GO" id="GO:0005524">
    <property type="term" value="F:ATP binding"/>
    <property type="evidence" value="ECO:0007669"/>
    <property type="project" value="UniProtKB-KW"/>
</dbReference>
<evidence type="ECO:0000313" key="9">
    <source>
        <dbReference type="Proteomes" id="UP001303115"/>
    </source>
</evidence>
<proteinExistence type="predicted"/>
<organism evidence="8 9">
    <name type="scientific">Parachaetomium inaequale</name>
    <dbReference type="NCBI Taxonomy" id="2588326"/>
    <lineage>
        <taxon>Eukaryota</taxon>
        <taxon>Fungi</taxon>
        <taxon>Dikarya</taxon>
        <taxon>Ascomycota</taxon>
        <taxon>Pezizomycotina</taxon>
        <taxon>Sordariomycetes</taxon>
        <taxon>Sordariomycetidae</taxon>
        <taxon>Sordariales</taxon>
        <taxon>Chaetomiaceae</taxon>
        <taxon>Parachaetomium</taxon>
    </lineage>
</organism>
<dbReference type="PROSITE" id="PS51285">
    <property type="entry name" value="AGC_KINASE_CTER"/>
    <property type="match status" value="1"/>
</dbReference>
<protein>
    <submittedName>
        <fullName evidence="8">Serine threonine-protein kinase gad8</fullName>
    </submittedName>
</protein>
<evidence type="ECO:0000259" key="6">
    <source>
        <dbReference type="PROSITE" id="PS50011"/>
    </source>
</evidence>
<dbReference type="Gene3D" id="1.10.510.10">
    <property type="entry name" value="Transferase(Phosphotransferase) domain 1"/>
    <property type="match status" value="1"/>
</dbReference>
<evidence type="ECO:0000256" key="4">
    <source>
        <dbReference type="ARBA" id="ARBA00022777"/>
    </source>
</evidence>
<sequence length="468" mass="52869">MSTASASLPPASPASLLPSTPSFPGILTVTLHEGVDFSAAEQHRHLFEGYERNLGTPDRPSYRRQFHLPYALLDYEKSQVSVEAILGSTENPRWRVKCGSAYKFDVSRAAALSIHLYLKDPRACKGSQDVLLGVARVNPFDGWTVSGPQWLNVQGGTGKVLISLEYTQADIDRSEFTLLDVFQFEKKNTQRRYTRKVIRAAQLGSFPDEAAVQINHPFIAPLAFSCQSPKGLELCVPFVSGGHLLNHLQRPQRLDIDRAKFYAAEILCALDYLHDAGIVSWLKPGNVMLDSLGHVTVCGFGLFTRQFRNDEQVIYRRPEYPAPELLLDERSTSKAADWWTLGVLLFEMLTGLPPFYDNDTEKIRSNILDQPLEFPEFLPPSATDILAKLLERSPGKRLGTGGAAEVKAHPFFQDIDWEELFRRRYEPVFKPAYCSGSFEHHGVDYPPERWLFLEERLQQFSGFAYTRP</sequence>
<name>A0AAN6PE58_9PEZI</name>
<gene>
    <name evidence="8" type="ORF">C8A01DRAFT_16737</name>
</gene>
<dbReference type="Pfam" id="PF00069">
    <property type="entry name" value="Pkinase"/>
    <property type="match status" value="1"/>
</dbReference>
<evidence type="ECO:0000256" key="3">
    <source>
        <dbReference type="ARBA" id="ARBA00022741"/>
    </source>
</evidence>
<evidence type="ECO:0000256" key="1">
    <source>
        <dbReference type="ARBA" id="ARBA00022527"/>
    </source>
</evidence>
<dbReference type="GO" id="GO:0004674">
    <property type="term" value="F:protein serine/threonine kinase activity"/>
    <property type="evidence" value="ECO:0007669"/>
    <property type="project" value="UniProtKB-KW"/>
</dbReference>
<dbReference type="EMBL" id="MU854405">
    <property type="protein sequence ID" value="KAK4039251.1"/>
    <property type="molecule type" value="Genomic_DNA"/>
</dbReference>
<keyword evidence="1" id="KW-0723">Serine/threonine-protein kinase</keyword>
<dbReference type="PANTHER" id="PTHR24351">
    <property type="entry name" value="RIBOSOMAL PROTEIN S6 KINASE"/>
    <property type="match status" value="1"/>
</dbReference>
<keyword evidence="5" id="KW-0067">ATP-binding</keyword>
<dbReference type="AlphaFoldDB" id="A0AAN6PE58"/>
<evidence type="ECO:0000256" key="2">
    <source>
        <dbReference type="ARBA" id="ARBA00022679"/>
    </source>
</evidence>
<keyword evidence="4 8" id="KW-0418">Kinase</keyword>
<feature type="non-terminal residue" evidence="8">
    <location>
        <position position="468"/>
    </location>
</feature>
<dbReference type="InterPro" id="IPR000961">
    <property type="entry name" value="AGC-kinase_C"/>
</dbReference>
<comment type="caution">
    <text evidence="8">The sequence shown here is derived from an EMBL/GenBank/DDBJ whole genome shotgun (WGS) entry which is preliminary data.</text>
</comment>
<dbReference type="CDD" id="cd11651">
    <property type="entry name" value="YPK1_N_like"/>
    <property type="match status" value="1"/>
</dbReference>
<evidence type="ECO:0000313" key="8">
    <source>
        <dbReference type="EMBL" id="KAK4039251.1"/>
    </source>
</evidence>
<dbReference type="Gene3D" id="3.30.200.20">
    <property type="entry name" value="Phosphorylase Kinase, domain 1"/>
    <property type="match status" value="1"/>
</dbReference>
<dbReference type="Proteomes" id="UP001303115">
    <property type="component" value="Unassembled WGS sequence"/>
</dbReference>
<reference evidence="9" key="1">
    <citation type="journal article" date="2023" name="Mol. Phylogenet. Evol.">
        <title>Genome-scale phylogeny and comparative genomics of the fungal order Sordariales.</title>
        <authorList>
            <person name="Hensen N."/>
            <person name="Bonometti L."/>
            <person name="Westerberg I."/>
            <person name="Brannstrom I.O."/>
            <person name="Guillou S."/>
            <person name="Cros-Aarteil S."/>
            <person name="Calhoun S."/>
            <person name="Haridas S."/>
            <person name="Kuo A."/>
            <person name="Mondo S."/>
            <person name="Pangilinan J."/>
            <person name="Riley R."/>
            <person name="LaButti K."/>
            <person name="Andreopoulos B."/>
            <person name="Lipzen A."/>
            <person name="Chen C."/>
            <person name="Yan M."/>
            <person name="Daum C."/>
            <person name="Ng V."/>
            <person name="Clum A."/>
            <person name="Steindorff A."/>
            <person name="Ohm R.A."/>
            <person name="Martin F."/>
            <person name="Silar P."/>
            <person name="Natvig D.O."/>
            <person name="Lalanne C."/>
            <person name="Gautier V."/>
            <person name="Ament-Velasquez S.L."/>
            <person name="Kruys A."/>
            <person name="Hutchinson M.I."/>
            <person name="Powell A.J."/>
            <person name="Barry K."/>
            <person name="Miller A.N."/>
            <person name="Grigoriev I.V."/>
            <person name="Debuchy R."/>
            <person name="Gladieux P."/>
            <person name="Hiltunen Thoren M."/>
            <person name="Johannesson H."/>
        </authorList>
    </citation>
    <scope>NUCLEOTIDE SEQUENCE [LARGE SCALE GENOMIC DNA]</scope>
    <source>
        <strain evidence="9">CBS 284.82</strain>
    </source>
</reference>
<evidence type="ECO:0000259" key="7">
    <source>
        <dbReference type="PROSITE" id="PS51285"/>
    </source>
</evidence>
<keyword evidence="2" id="KW-0808">Transferase</keyword>
<dbReference type="PROSITE" id="PS50011">
    <property type="entry name" value="PROTEIN_KINASE_DOM"/>
    <property type="match status" value="1"/>
</dbReference>
<dbReference type="InterPro" id="IPR011009">
    <property type="entry name" value="Kinase-like_dom_sf"/>
</dbReference>